<dbReference type="EMBL" id="CASHTH010000738">
    <property type="protein sequence ID" value="CAI8006967.1"/>
    <property type="molecule type" value="Genomic_DNA"/>
</dbReference>
<dbReference type="AlphaFoldDB" id="A0AA35R9S7"/>
<feature type="compositionally biased region" description="Polar residues" evidence="1">
    <location>
        <begin position="161"/>
        <end position="172"/>
    </location>
</feature>
<reference evidence="2" key="1">
    <citation type="submission" date="2023-03" db="EMBL/GenBank/DDBJ databases">
        <authorList>
            <person name="Steffen K."/>
            <person name="Cardenas P."/>
        </authorList>
    </citation>
    <scope>NUCLEOTIDE SEQUENCE</scope>
</reference>
<evidence type="ECO:0000313" key="3">
    <source>
        <dbReference type="Proteomes" id="UP001174909"/>
    </source>
</evidence>
<dbReference type="Proteomes" id="UP001174909">
    <property type="component" value="Unassembled WGS sequence"/>
</dbReference>
<protein>
    <submittedName>
        <fullName evidence="2">Uncharacterized protein</fullName>
    </submittedName>
</protein>
<organism evidence="2 3">
    <name type="scientific">Geodia barretti</name>
    <name type="common">Barrett's horny sponge</name>
    <dbReference type="NCBI Taxonomy" id="519541"/>
    <lineage>
        <taxon>Eukaryota</taxon>
        <taxon>Metazoa</taxon>
        <taxon>Porifera</taxon>
        <taxon>Demospongiae</taxon>
        <taxon>Heteroscleromorpha</taxon>
        <taxon>Tetractinellida</taxon>
        <taxon>Astrophorina</taxon>
        <taxon>Geodiidae</taxon>
        <taxon>Geodia</taxon>
    </lineage>
</organism>
<feature type="region of interest" description="Disordered" evidence="1">
    <location>
        <begin position="99"/>
        <end position="179"/>
    </location>
</feature>
<gene>
    <name evidence="2" type="ORF">GBAR_LOCUS4992</name>
</gene>
<comment type="caution">
    <text evidence="2">The sequence shown here is derived from an EMBL/GenBank/DDBJ whole genome shotgun (WGS) entry which is preliminary data.</text>
</comment>
<feature type="region of interest" description="Disordered" evidence="1">
    <location>
        <begin position="203"/>
        <end position="333"/>
    </location>
</feature>
<feature type="compositionally biased region" description="Basic and acidic residues" evidence="1">
    <location>
        <begin position="224"/>
        <end position="235"/>
    </location>
</feature>
<feature type="compositionally biased region" description="Basic and acidic residues" evidence="1">
    <location>
        <begin position="272"/>
        <end position="281"/>
    </location>
</feature>
<evidence type="ECO:0000256" key="1">
    <source>
        <dbReference type="SAM" id="MobiDB-lite"/>
    </source>
</evidence>
<feature type="compositionally biased region" description="Low complexity" evidence="1">
    <location>
        <begin position="236"/>
        <end position="249"/>
    </location>
</feature>
<evidence type="ECO:0000313" key="2">
    <source>
        <dbReference type="EMBL" id="CAI8006967.1"/>
    </source>
</evidence>
<feature type="compositionally biased region" description="Basic and acidic residues" evidence="1">
    <location>
        <begin position="99"/>
        <end position="114"/>
    </location>
</feature>
<accession>A0AA35R9S7</accession>
<feature type="compositionally biased region" description="Polar residues" evidence="1">
    <location>
        <begin position="299"/>
        <end position="310"/>
    </location>
</feature>
<proteinExistence type="predicted"/>
<feature type="compositionally biased region" description="Basic and acidic residues" evidence="1">
    <location>
        <begin position="311"/>
        <end position="333"/>
    </location>
</feature>
<feature type="compositionally biased region" description="Low complexity" evidence="1">
    <location>
        <begin position="257"/>
        <end position="266"/>
    </location>
</feature>
<name>A0AA35R9S7_GEOBA</name>
<feature type="compositionally biased region" description="Low complexity" evidence="1">
    <location>
        <begin position="282"/>
        <end position="291"/>
    </location>
</feature>
<keyword evidence="3" id="KW-1185">Reference proteome</keyword>
<sequence>MADRHSDVERAFRGALLRVCNEMGEDTWKGCCFLYDIPERVREGSRSDALDHLLKTGKLSSERPEEFAKQLRLNLSHTDLAEKFTGFLSEDPATPAVVETREGANRRRTNDDHRRYAKHYSQVPELPDSDMPQEVPVMEDGTDGQPITATDEDLAPFPRPRTTNIVGSTRGRSVSKRHDSIISMMSSRSSGYYSQRDSVLSMQSHYDADSESPQLVPEEEQEREGEGVALDRQDSFPRSASFQSSSSSSMEEEFRSVRSSSLSSISTFDCDSLPREVHSEYETPTSLTPTPETRKRGETPQQYGGVSDTQHGTEDRHDHSEMPRPHLRHRPET</sequence>